<keyword evidence="3" id="KW-0808">Transferase</keyword>
<evidence type="ECO:0000256" key="5">
    <source>
        <dbReference type="ARBA" id="ARBA00022968"/>
    </source>
</evidence>
<comment type="similarity">
    <text evidence="2">Belongs to the galactose-3-O-sulfotransferase family.</text>
</comment>
<keyword evidence="7" id="KW-0333">Golgi apparatus</keyword>
<dbReference type="RefSeq" id="XP_038071798.1">
    <property type="nucleotide sequence ID" value="XM_038215870.1"/>
</dbReference>
<dbReference type="Proteomes" id="UP000887568">
    <property type="component" value="Unplaced"/>
</dbReference>
<evidence type="ECO:0000256" key="8">
    <source>
        <dbReference type="ARBA" id="ARBA00023136"/>
    </source>
</evidence>
<evidence type="ECO:0000256" key="7">
    <source>
        <dbReference type="ARBA" id="ARBA00023034"/>
    </source>
</evidence>
<protein>
    <recommendedName>
        <fullName evidence="13">Galactosylceramide sulfotransferase</fullName>
    </recommendedName>
</protein>
<dbReference type="OMA" id="FYSPEAF"/>
<comment type="subcellular location">
    <subcellularLocation>
        <location evidence="1">Golgi apparatus membrane</location>
        <topology evidence="1">Single-pass type II membrane protein</topology>
    </subcellularLocation>
</comment>
<accession>A0A914B6P6</accession>
<evidence type="ECO:0000313" key="12">
    <source>
        <dbReference type="Proteomes" id="UP000887568"/>
    </source>
</evidence>
<dbReference type="PANTHER" id="PTHR14647:SF86">
    <property type="entry name" value="GALACTOSE-3-O-SULFOTRANSFERASE"/>
    <property type="match status" value="1"/>
</dbReference>
<sequence length="418" mass="49105">MAHFKQGIHVGLVLSTLLLCTLLLYSYHAYLKLPVSNFQMRGASSKLVQSMHDIAKAKLRDTDNRNQTNTISSDEIAEEHHCTPRRNIVFFKMHKCSSSTVQNILFRYGEEHKLDFVLPKEGNYLGNGQYLFVRSLMMKFPVKKYNVLCHHTRFNYRGMAEVMHSDAVYTTIIRDPISMFESLFTYGNFALAYNLPEDKALELFLEKPEYYYAIAHTAGKLRVRNPMLYDLGLEDRSLGDPLRIKRKIHQMEYQFDLVMITEYFDESLILLRDLFCWEMDDIVYFVLNARNKSSVRAVSPKTADNIRRWNFGDVQLYDAFNRTFWKKVEAFGHDRMQREVAELRKRKAYFKEHCIADVVSGDEGVWRPPGIDIDSFKLKPEASKNKTCVRMIQTELPYSDHIRKIQVQRYFKSANQRD</sequence>
<dbReference type="GeneID" id="119740530"/>
<dbReference type="InterPro" id="IPR009729">
    <property type="entry name" value="Gal-3-0_sulfotransfrase"/>
</dbReference>
<keyword evidence="5" id="KW-0735">Signal-anchor</keyword>
<keyword evidence="12" id="KW-1185">Reference proteome</keyword>
<dbReference type="InterPro" id="IPR027417">
    <property type="entry name" value="P-loop_NTPase"/>
</dbReference>
<evidence type="ECO:0000256" key="6">
    <source>
        <dbReference type="ARBA" id="ARBA00022989"/>
    </source>
</evidence>
<proteinExistence type="inferred from homology"/>
<evidence type="ECO:0000256" key="3">
    <source>
        <dbReference type="ARBA" id="ARBA00022679"/>
    </source>
</evidence>
<dbReference type="EnsemblMetazoa" id="XM_038215870.1">
    <property type="protein sequence ID" value="XP_038071798.1"/>
    <property type="gene ID" value="LOC119740530"/>
</dbReference>
<evidence type="ECO:0000256" key="9">
    <source>
        <dbReference type="ARBA" id="ARBA00023180"/>
    </source>
</evidence>
<dbReference type="PANTHER" id="PTHR14647">
    <property type="entry name" value="GALACTOSE-3-O-SULFOTRANSFERASE"/>
    <property type="match status" value="1"/>
</dbReference>
<keyword evidence="8 10" id="KW-0472">Membrane</keyword>
<evidence type="ECO:0000256" key="10">
    <source>
        <dbReference type="SAM" id="Phobius"/>
    </source>
</evidence>
<dbReference type="OrthoDB" id="514299at2759"/>
<dbReference type="GO" id="GO:0009247">
    <property type="term" value="P:glycolipid biosynthetic process"/>
    <property type="evidence" value="ECO:0007669"/>
    <property type="project" value="InterPro"/>
</dbReference>
<organism evidence="11 12">
    <name type="scientific">Patiria miniata</name>
    <name type="common">Bat star</name>
    <name type="synonym">Asterina miniata</name>
    <dbReference type="NCBI Taxonomy" id="46514"/>
    <lineage>
        <taxon>Eukaryota</taxon>
        <taxon>Metazoa</taxon>
        <taxon>Echinodermata</taxon>
        <taxon>Eleutherozoa</taxon>
        <taxon>Asterozoa</taxon>
        <taxon>Asteroidea</taxon>
        <taxon>Valvatacea</taxon>
        <taxon>Valvatida</taxon>
        <taxon>Asterinidae</taxon>
        <taxon>Patiria</taxon>
    </lineage>
</organism>
<dbReference type="SUPFAM" id="SSF52540">
    <property type="entry name" value="P-loop containing nucleoside triphosphate hydrolases"/>
    <property type="match status" value="1"/>
</dbReference>
<evidence type="ECO:0000256" key="1">
    <source>
        <dbReference type="ARBA" id="ARBA00004323"/>
    </source>
</evidence>
<keyword evidence="4 10" id="KW-0812">Transmembrane</keyword>
<dbReference type="GO" id="GO:0000139">
    <property type="term" value="C:Golgi membrane"/>
    <property type="evidence" value="ECO:0007669"/>
    <property type="project" value="UniProtKB-SubCell"/>
</dbReference>
<evidence type="ECO:0000256" key="4">
    <source>
        <dbReference type="ARBA" id="ARBA00022692"/>
    </source>
</evidence>
<evidence type="ECO:0000313" key="11">
    <source>
        <dbReference type="EnsemblMetazoa" id="XP_038071798.1"/>
    </source>
</evidence>
<feature type="transmembrane region" description="Helical" evidence="10">
    <location>
        <begin position="12"/>
        <end position="31"/>
    </location>
</feature>
<name>A0A914B6P6_PATMI</name>
<dbReference type="AlphaFoldDB" id="A0A914B6P6"/>
<evidence type="ECO:0008006" key="13">
    <source>
        <dbReference type="Google" id="ProtNLM"/>
    </source>
</evidence>
<dbReference type="Gene3D" id="3.40.50.300">
    <property type="entry name" value="P-loop containing nucleotide triphosphate hydrolases"/>
    <property type="match status" value="1"/>
</dbReference>
<dbReference type="GO" id="GO:0001733">
    <property type="term" value="F:galactosylceramide sulfotransferase activity"/>
    <property type="evidence" value="ECO:0007669"/>
    <property type="project" value="InterPro"/>
</dbReference>
<dbReference type="Pfam" id="PF06990">
    <property type="entry name" value="Gal-3-0_sulfotr"/>
    <property type="match status" value="1"/>
</dbReference>
<keyword evidence="9" id="KW-0325">Glycoprotein</keyword>
<evidence type="ECO:0000256" key="2">
    <source>
        <dbReference type="ARBA" id="ARBA00008124"/>
    </source>
</evidence>
<reference evidence="11" key="1">
    <citation type="submission" date="2022-11" db="UniProtKB">
        <authorList>
            <consortium name="EnsemblMetazoa"/>
        </authorList>
    </citation>
    <scope>IDENTIFICATION</scope>
</reference>
<keyword evidence="6 10" id="KW-1133">Transmembrane helix</keyword>